<dbReference type="AlphaFoldDB" id="A0A9N9BSV9"/>
<dbReference type="EMBL" id="CAJVPZ010006529">
    <property type="protein sequence ID" value="CAG8574743.1"/>
    <property type="molecule type" value="Genomic_DNA"/>
</dbReference>
<accession>A0A9N9BSV9</accession>
<comment type="caution">
    <text evidence="2">The sequence shown here is derived from an EMBL/GenBank/DDBJ whole genome shotgun (WGS) entry which is preliminary data.</text>
</comment>
<sequence>DVSLDEYERRTDNFNVHVYELPLEPHETCIGAITSEIIEQCLPVKRTNAGTRADRSGKEADASFRPMKPGLPLQTETGNPLNILQRTCLIKINLDCLYYQAHPEVQLSRTILPDPIILDFFFVRNEILRAYRE</sequence>
<keyword evidence="3" id="KW-1185">Reference proteome</keyword>
<evidence type="ECO:0000256" key="1">
    <source>
        <dbReference type="SAM" id="MobiDB-lite"/>
    </source>
</evidence>
<protein>
    <submittedName>
        <fullName evidence="2">5365_t:CDS:1</fullName>
    </submittedName>
</protein>
<proteinExistence type="predicted"/>
<dbReference type="Proteomes" id="UP000789396">
    <property type="component" value="Unassembled WGS sequence"/>
</dbReference>
<feature type="region of interest" description="Disordered" evidence="1">
    <location>
        <begin position="49"/>
        <end position="71"/>
    </location>
</feature>
<feature type="compositionally biased region" description="Basic and acidic residues" evidence="1">
    <location>
        <begin position="52"/>
        <end position="62"/>
    </location>
</feature>
<dbReference type="OrthoDB" id="2313811at2759"/>
<evidence type="ECO:0000313" key="2">
    <source>
        <dbReference type="EMBL" id="CAG8574743.1"/>
    </source>
</evidence>
<evidence type="ECO:0000313" key="3">
    <source>
        <dbReference type="Proteomes" id="UP000789396"/>
    </source>
</evidence>
<organism evidence="2 3">
    <name type="scientific">Racocetra fulgida</name>
    <dbReference type="NCBI Taxonomy" id="60492"/>
    <lineage>
        <taxon>Eukaryota</taxon>
        <taxon>Fungi</taxon>
        <taxon>Fungi incertae sedis</taxon>
        <taxon>Mucoromycota</taxon>
        <taxon>Glomeromycotina</taxon>
        <taxon>Glomeromycetes</taxon>
        <taxon>Diversisporales</taxon>
        <taxon>Gigasporaceae</taxon>
        <taxon>Racocetra</taxon>
    </lineage>
</organism>
<gene>
    <name evidence="2" type="ORF">RFULGI_LOCUS5600</name>
</gene>
<feature type="non-terminal residue" evidence="2">
    <location>
        <position position="133"/>
    </location>
</feature>
<reference evidence="2" key="1">
    <citation type="submission" date="2021-06" db="EMBL/GenBank/DDBJ databases">
        <authorList>
            <person name="Kallberg Y."/>
            <person name="Tangrot J."/>
            <person name="Rosling A."/>
        </authorList>
    </citation>
    <scope>NUCLEOTIDE SEQUENCE</scope>
    <source>
        <strain evidence="2">IN212</strain>
    </source>
</reference>
<name>A0A9N9BSV9_9GLOM</name>